<sequence>MIKKMVSCIVLLALTLITILANAQALKVREFFLDKGSVPYYWYGTGLIKSSIEVEDGDTIYSCHGEFPLYYRGTKTDNSDVGVFSCYEDSQKELPLDDSFASPEDNEFNQGCPPATELIRGVGTRDYCALVNGQNGKDLSGIDVCEDEGLGGFRSYIYLNDGKYLNCKKEPIPNEPTLVAYEQEFQCDSVWGRSSHIYGEICKLSLIEDSSAGGYAPCPMGTPIIYTIGDGSQAELRCISDPEDVLPINCSENSEHEYCVENNGCPKYTQYISGYSVPSHCALSSVYRPASGTDLNESDVCAMSGRGKFSGYAIIEERKTLFCTDDFSNPVISLECPAGSEFISGLARYPDFCAPIGGEGGVDINGVNICDVYDASSFLEYDYTKSGQKYLRCDRFDDGVRGVNLRQK</sequence>
<evidence type="ECO:0000313" key="3">
    <source>
        <dbReference type="Proteomes" id="UP001156870"/>
    </source>
</evidence>
<keyword evidence="3" id="KW-1185">Reference proteome</keyword>
<keyword evidence="1" id="KW-0732">Signal</keyword>
<feature type="chain" id="PRO_5041347599" evidence="1">
    <location>
        <begin position="24"/>
        <end position="408"/>
    </location>
</feature>
<evidence type="ECO:0000256" key="1">
    <source>
        <dbReference type="SAM" id="SignalP"/>
    </source>
</evidence>
<reference evidence="2 3" key="1">
    <citation type="journal article" date="2014" name="Int. J. Syst. Evol. Microbiol.">
        <title>Complete genome sequence of Corynebacterium casei LMG S-19264T (=DSM 44701T), isolated from a smear-ripened cheese.</title>
        <authorList>
            <consortium name="US DOE Joint Genome Institute (JGI-PGF)"/>
            <person name="Walter F."/>
            <person name="Albersmeier A."/>
            <person name="Kalinowski J."/>
            <person name="Ruckert C."/>
        </authorList>
    </citation>
    <scope>NUCLEOTIDE SEQUENCE [LARGE SCALE GENOMIC DNA]</scope>
    <source>
        <strain evidence="2 3">NBRC 110095</strain>
    </source>
</reference>
<dbReference type="Proteomes" id="UP001156870">
    <property type="component" value="Unassembled WGS sequence"/>
</dbReference>
<accession>A0AA37TBT5</accession>
<dbReference type="AlphaFoldDB" id="A0AA37TBT5"/>
<dbReference type="RefSeq" id="WP_232595763.1">
    <property type="nucleotide sequence ID" value="NZ_BSPD01000040.1"/>
</dbReference>
<gene>
    <name evidence="2" type="ORF">GCM10007877_19020</name>
</gene>
<evidence type="ECO:0000313" key="2">
    <source>
        <dbReference type="EMBL" id="GLS26187.1"/>
    </source>
</evidence>
<protein>
    <submittedName>
        <fullName evidence="2">Uncharacterized protein</fullName>
    </submittedName>
</protein>
<name>A0AA37TBT5_9GAMM</name>
<comment type="caution">
    <text evidence="2">The sequence shown here is derived from an EMBL/GenBank/DDBJ whole genome shotgun (WGS) entry which is preliminary data.</text>
</comment>
<proteinExistence type="predicted"/>
<organism evidence="2 3">
    <name type="scientific">Marinibactrum halimedae</name>
    <dbReference type="NCBI Taxonomy" id="1444977"/>
    <lineage>
        <taxon>Bacteria</taxon>
        <taxon>Pseudomonadati</taxon>
        <taxon>Pseudomonadota</taxon>
        <taxon>Gammaproteobacteria</taxon>
        <taxon>Cellvibrionales</taxon>
        <taxon>Cellvibrionaceae</taxon>
        <taxon>Marinibactrum</taxon>
    </lineage>
</organism>
<dbReference type="EMBL" id="BSPD01000040">
    <property type="protein sequence ID" value="GLS26187.1"/>
    <property type="molecule type" value="Genomic_DNA"/>
</dbReference>
<feature type="signal peptide" evidence="1">
    <location>
        <begin position="1"/>
        <end position="23"/>
    </location>
</feature>